<evidence type="ECO:0000256" key="1">
    <source>
        <dbReference type="SAM" id="MobiDB-lite"/>
    </source>
</evidence>
<keyword evidence="2" id="KW-0812">Transmembrane</keyword>
<feature type="transmembrane region" description="Helical" evidence="2">
    <location>
        <begin position="252"/>
        <end position="275"/>
    </location>
</feature>
<keyword evidence="2" id="KW-0472">Membrane</keyword>
<accession>A0A9P1D7K7</accession>
<evidence type="ECO:0000313" key="4">
    <source>
        <dbReference type="EMBL" id="CAL1158630.1"/>
    </source>
</evidence>
<evidence type="ECO:0000313" key="5">
    <source>
        <dbReference type="EMBL" id="CAL4792567.1"/>
    </source>
</evidence>
<evidence type="ECO:0000313" key="6">
    <source>
        <dbReference type="Proteomes" id="UP001152797"/>
    </source>
</evidence>
<dbReference type="PANTHER" id="PTHR11439">
    <property type="entry name" value="GAG-POL-RELATED RETROTRANSPOSON"/>
    <property type="match status" value="1"/>
</dbReference>
<dbReference type="EMBL" id="CAMXCT030003590">
    <property type="protein sequence ID" value="CAL4792567.1"/>
    <property type="molecule type" value="Genomic_DNA"/>
</dbReference>
<dbReference type="PANTHER" id="PTHR11439:SF483">
    <property type="entry name" value="PEPTIDE SYNTHASE GLIP-LIKE, PUTATIVE (AFU_ORTHOLOGUE AFUA_3G12920)-RELATED"/>
    <property type="match status" value="1"/>
</dbReference>
<organism evidence="3">
    <name type="scientific">Cladocopium goreaui</name>
    <dbReference type="NCBI Taxonomy" id="2562237"/>
    <lineage>
        <taxon>Eukaryota</taxon>
        <taxon>Sar</taxon>
        <taxon>Alveolata</taxon>
        <taxon>Dinophyceae</taxon>
        <taxon>Suessiales</taxon>
        <taxon>Symbiodiniaceae</taxon>
        <taxon>Cladocopium</taxon>
    </lineage>
</organism>
<comment type="caution">
    <text evidence="3">The sequence shown here is derived from an EMBL/GenBank/DDBJ whole genome shotgun (WGS) entry which is preliminary data.</text>
</comment>
<feature type="compositionally biased region" description="Low complexity" evidence="1">
    <location>
        <begin position="292"/>
        <end position="304"/>
    </location>
</feature>
<dbReference type="Proteomes" id="UP001152797">
    <property type="component" value="Unassembled WGS sequence"/>
</dbReference>
<feature type="region of interest" description="Disordered" evidence="1">
    <location>
        <begin position="284"/>
        <end position="304"/>
    </location>
</feature>
<proteinExistence type="predicted"/>
<dbReference type="AlphaFoldDB" id="A0A9P1D7K7"/>
<evidence type="ECO:0000256" key="2">
    <source>
        <dbReference type="SAM" id="Phobius"/>
    </source>
</evidence>
<dbReference type="EMBL" id="CAMXCT010003590">
    <property type="protein sequence ID" value="CAI4005255.1"/>
    <property type="molecule type" value="Genomic_DNA"/>
</dbReference>
<gene>
    <name evidence="3" type="ORF">C1SCF055_LOCUS30994</name>
</gene>
<sequence>MMTEVDDTPLLQAEKASRYRSAVGILLYLSTDLVECSYTIRGLAQSMSAPTERSWTMMKHLCLYLLSVRDFSLRLQMKVNGLWYSPPDDNGVVIELFSDSDWAAHKGHRRSVSAGIVCFQGCLLLSTSRTQRVIALSSAEAEIHAAVSTTCDGLLLRVCLEFCIGCKVRLKLILDNSELAGTDVVTRERAADDVRGVLRMLRESIGERSSHKTMVATKRSLQTLLLLSLVHSTDALSLTSPISFSVLEHLRLHGLSCGMVSIVILFFMFASLLIAMPPRHSMLEEPEPEDMAGSAAASSSSPAPKYNKAAVYCFLCICLKRSLELIDEAEAEDDRTKTSALHAIYEVFMDLFCAFERDGISPTSLQSMKDMHGALNVHDPDFNASDFMTIEFDVGFTTPTLEPEIESLLPPDPPDDFFAEEMAPPFEPRSPEHMAMWMIQRLTEKLRFEMESGNPEGVLKHVERREIMVNLCRFCNERPEQRLEVWKMMQSLTDISSDEEPDD</sequence>
<keyword evidence="6" id="KW-1185">Reference proteome</keyword>
<dbReference type="CDD" id="cd09272">
    <property type="entry name" value="RNase_HI_RT_Ty1"/>
    <property type="match status" value="1"/>
</dbReference>
<dbReference type="EMBL" id="CAMXCT020003590">
    <property type="protein sequence ID" value="CAL1158630.1"/>
    <property type="molecule type" value="Genomic_DNA"/>
</dbReference>
<reference evidence="4" key="2">
    <citation type="submission" date="2024-04" db="EMBL/GenBank/DDBJ databases">
        <authorList>
            <person name="Chen Y."/>
            <person name="Shah S."/>
            <person name="Dougan E. K."/>
            <person name="Thang M."/>
            <person name="Chan C."/>
        </authorList>
    </citation>
    <scope>NUCLEOTIDE SEQUENCE [LARGE SCALE GENOMIC DNA]</scope>
</reference>
<dbReference type="OrthoDB" id="438320at2759"/>
<reference evidence="3" key="1">
    <citation type="submission" date="2022-10" db="EMBL/GenBank/DDBJ databases">
        <authorList>
            <person name="Chen Y."/>
            <person name="Dougan E. K."/>
            <person name="Chan C."/>
            <person name="Rhodes N."/>
            <person name="Thang M."/>
        </authorList>
    </citation>
    <scope>NUCLEOTIDE SEQUENCE</scope>
</reference>
<name>A0A9P1D7K7_9DINO</name>
<evidence type="ECO:0000313" key="3">
    <source>
        <dbReference type="EMBL" id="CAI4005255.1"/>
    </source>
</evidence>
<protein>
    <submittedName>
        <fullName evidence="5">Retrovirus-related Pol polyprotein from transposon RE2 (Retro element 2) (AtRE2)</fullName>
    </submittedName>
</protein>
<keyword evidence="2" id="KW-1133">Transmembrane helix</keyword>